<name>A0A1M5FAN5_9BACT</name>
<evidence type="ECO:0000313" key="3">
    <source>
        <dbReference type="Proteomes" id="UP000184368"/>
    </source>
</evidence>
<keyword evidence="1" id="KW-1133">Transmembrane helix</keyword>
<reference evidence="2 3" key="1">
    <citation type="submission" date="2016-11" db="EMBL/GenBank/DDBJ databases">
        <authorList>
            <person name="Jaros S."/>
            <person name="Januszkiewicz K."/>
            <person name="Wedrychowicz H."/>
        </authorList>
    </citation>
    <scope>NUCLEOTIDE SEQUENCE [LARGE SCALE GENOMIC DNA]</scope>
    <source>
        <strain evidence="2 3">DSM 26897</strain>
    </source>
</reference>
<keyword evidence="3" id="KW-1185">Reference proteome</keyword>
<keyword evidence="1" id="KW-0472">Membrane</keyword>
<evidence type="ECO:0000256" key="1">
    <source>
        <dbReference type="SAM" id="Phobius"/>
    </source>
</evidence>
<keyword evidence="1" id="KW-0812">Transmembrane</keyword>
<proteinExistence type="predicted"/>
<feature type="transmembrane region" description="Helical" evidence="1">
    <location>
        <begin position="83"/>
        <end position="102"/>
    </location>
</feature>
<dbReference type="RefSeq" id="WP_245798391.1">
    <property type="nucleotide sequence ID" value="NZ_FQUO01000013.1"/>
</dbReference>
<protein>
    <submittedName>
        <fullName evidence="2">Uncharacterized protein</fullName>
    </submittedName>
</protein>
<evidence type="ECO:0000313" key="2">
    <source>
        <dbReference type="EMBL" id="SHF88131.1"/>
    </source>
</evidence>
<dbReference type="AlphaFoldDB" id="A0A1M5FAN5"/>
<dbReference type="Proteomes" id="UP000184368">
    <property type="component" value="Unassembled WGS sequence"/>
</dbReference>
<dbReference type="STRING" id="1302690.BUE76_03245"/>
<organism evidence="2 3">
    <name type="scientific">Cnuella takakiae</name>
    <dbReference type="NCBI Taxonomy" id="1302690"/>
    <lineage>
        <taxon>Bacteria</taxon>
        <taxon>Pseudomonadati</taxon>
        <taxon>Bacteroidota</taxon>
        <taxon>Chitinophagia</taxon>
        <taxon>Chitinophagales</taxon>
        <taxon>Chitinophagaceae</taxon>
        <taxon>Cnuella</taxon>
    </lineage>
</organism>
<gene>
    <name evidence="2" type="ORF">SAMN05444008_11398</name>
</gene>
<accession>A0A1M5FAN5</accession>
<dbReference type="EMBL" id="FQUO01000013">
    <property type="protein sequence ID" value="SHF88131.1"/>
    <property type="molecule type" value="Genomic_DNA"/>
</dbReference>
<sequence length="116" mass="13066">MKQLLLQRLLNRKSQPFPPAARQQPSLALCILMDLIGYASFAVPLLGEVTDIVWAPISAAIFMRMFGGAKGFFGGIFNFVEELLPGLDFIPTFTIMWAITYFRKAKQNRTIVLKAR</sequence>